<evidence type="ECO:0000256" key="1">
    <source>
        <dbReference type="ARBA" id="ARBA00022723"/>
    </source>
</evidence>
<dbReference type="InterPro" id="IPR024548">
    <property type="entry name" value="Cu2_monoox_C"/>
</dbReference>
<dbReference type="EMBL" id="JBJQND010000011">
    <property type="protein sequence ID" value="KAL3861999.1"/>
    <property type="molecule type" value="Genomic_DNA"/>
</dbReference>
<dbReference type="GO" id="GO:0004497">
    <property type="term" value="F:monooxygenase activity"/>
    <property type="evidence" value="ECO:0007669"/>
    <property type="project" value="UniProtKB-KW"/>
</dbReference>
<dbReference type="InterPro" id="IPR014784">
    <property type="entry name" value="Cu2_ascorb_mOase-like_C"/>
</dbReference>
<evidence type="ECO:0000256" key="7">
    <source>
        <dbReference type="SAM" id="SignalP"/>
    </source>
</evidence>
<gene>
    <name evidence="10" type="ORF">ACJMK2_008005</name>
</gene>
<evidence type="ECO:0000313" key="11">
    <source>
        <dbReference type="Proteomes" id="UP001634394"/>
    </source>
</evidence>
<keyword evidence="4" id="KW-0503">Monooxygenase</keyword>
<feature type="chain" id="PRO_5044748230" description="Peptidylglycine monooxygenase" evidence="7">
    <location>
        <begin position="27"/>
        <end position="331"/>
    </location>
</feature>
<keyword evidence="3" id="KW-0186">Copper</keyword>
<dbReference type="Proteomes" id="UP001634394">
    <property type="component" value="Unassembled WGS sequence"/>
</dbReference>
<dbReference type="GO" id="GO:0046872">
    <property type="term" value="F:metal ion binding"/>
    <property type="evidence" value="ECO:0007669"/>
    <property type="project" value="UniProtKB-KW"/>
</dbReference>
<dbReference type="PANTHER" id="PTHR10157:SF23">
    <property type="entry name" value="MOXD1 HOMOLOG 1"/>
    <property type="match status" value="1"/>
</dbReference>
<dbReference type="AlphaFoldDB" id="A0ABD3VK78"/>
<evidence type="ECO:0000313" key="10">
    <source>
        <dbReference type="EMBL" id="KAL3861999.1"/>
    </source>
</evidence>
<accession>A0ABD3VK78</accession>
<dbReference type="InterPro" id="IPR020611">
    <property type="entry name" value="Cu2_ascorb_mOase_CS-1"/>
</dbReference>
<evidence type="ECO:0000259" key="8">
    <source>
        <dbReference type="Pfam" id="PF01082"/>
    </source>
</evidence>
<feature type="domain" description="Copper type II ascorbate-dependent monooxygenase C-terminal" evidence="9">
    <location>
        <begin position="187"/>
        <end position="323"/>
    </location>
</feature>
<dbReference type="SUPFAM" id="SSF49742">
    <property type="entry name" value="PHM/PNGase F"/>
    <property type="match status" value="2"/>
</dbReference>
<evidence type="ECO:0000256" key="6">
    <source>
        <dbReference type="ARBA" id="ARBA00023180"/>
    </source>
</evidence>
<keyword evidence="5" id="KW-1015">Disulfide bond</keyword>
<keyword evidence="7" id="KW-0732">Signal</keyword>
<keyword evidence="11" id="KW-1185">Reference proteome</keyword>
<keyword evidence="1" id="KW-0479">Metal-binding</keyword>
<dbReference type="InterPro" id="IPR000945">
    <property type="entry name" value="DBH-like"/>
</dbReference>
<dbReference type="Pfam" id="PF03712">
    <property type="entry name" value="Cu2_monoox_C"/>
    <property type="match status" value="1"/>
</dbReference>
<feature type="domain" description="Copper type II ascorbate-dependent monooxygenase N-terminal" evidence="8">
    <location>
        <begin position="42"/>
        <end position="154"/>
    </location>
</feature>
<sequence length="331" mass="37411">METLQFGLVTVVLVSTCILHNAIVTALTKSCDVDSPDVKSIDIQLPLINVPADRTFYVCQQFQVPDDTEYHAIAFEPIVYNKGLVHHMILFGCSFHIEDLKPHPCGRLDNRCNTWLVQWSVGMENRICAPPSGGVPFGKNIFSYLSIQVHWNNDGEELNTTDQSGIRVYYTPKLRPNNVGNVQIGQNGLHIPPRSLAHAQSGSCSSTCTNRLLSHPIYLTRVYIHMHFLGTEGYIRLYRKGKMIQEIAHDWNYTYTSSPVHHLQNGVRIDPGDEIRVTCVYNSLTDYRLREESTSFGEGADAEMCYAFVTYFPAVEKFSQCIQVDDLDVNC</sequence>
<organism evidence="10 11">
    <name type="scientific">Sinanodonta woodiana</name>
    <name type="common">Chinese pond mussel</name>
    <name type="synonym">Anodonta woodiana</name>
    <dbReference type="NCBI Taxonomy" id="1069815"/>
    <lineage>
        <taxon>Eukaryota</taxon>
        <taxon>Metazoa</taxon>
        <taxon>Spiralia</taxon>
        <taxon>Lophotrochozoa</taxon>
        <taxon>Mollusca</taxon>
        <taxon>Bivalvia</taxon>
        <taxon>Autobranchia</taxon>
        <taxon>Heteroconchia</taxon>
        <taxon>Palaeoheterodonta</taxon>
        <taxon>Unionida</taxon>
        <taxon>Unionoidea</taxon>
        <taxon>Unionidae</taxon>
        <taxon>Unioninae</taxon>
        <taxon>Sinanodonta</taxon>
    </lineage>
</organism>
<dbReference type="Gene3D" id="2.60.120.230">
    <property type="match status" value="1"/>
</dbReference>
<name>A0ABD3VK78_SINWO</name>
<evidence type="ECO:0000256" key="3">
    <source>
        <dbReference type="ARBA" id="ARBA00023008"/>
    </source>
</evidence>
<dbReference type="PANTHER" id="PTHR10157">
    <property type="entry name" value="DOPAMINE BETA HYDROXYLASE RELATED"/>
    <property type="match status" value="1"/>
</dbReference>
<dbReference type="InterPro" id="IPR008977">
    <property type="entry name" value="PHM/PNGase_F_dom_sf"/>
</dbReference>
<dbReference type="InterPro" id="IPR036939">
    <property type="entry name" value="Cu2_ascorb_mOase_N_sf"/>
</dbReference>
<comment type="caution">
    <text evidence="10">The sequence shown here is derived from an EMBL/GenBank/DDBJ whole genome shotgun (WGS) entry which is preliminary data.</text>
</comment>
<dbReference type="PROSITE" id="PS00084">
    <property type="entry name" value="CU2_MONOOXYGENASE_1"/>
    <property type="match status" value="1"/>
</dbReference>
<feature type="signal peptide" evidence="7">
    <location>
        <begin position="1"/>
        <end position="26"/>
    </location>
</feature>
<evidence type="ECO:0000256" key="2">
    <source>
        <dbReference type="ARBA" id="ARBA00023002"/>
    </source>
</evidence>
<proteinExistence type="predicted"/>
<dbReference type="Gene3D" id="2.60.120.310">
    <property type="entry name" value="Copper type II, ascorbate-dependent monooxygenase, N-terminal domain"/>
    <property type="match status" value="1"/>
</dbReference>
<reference evidence="10 11" key="1">
    <citation type="submission" date="2024-11" db="EMBL/GenBank/DDBJ databases">
        <title>Chromosome-level genome assembly of the freshwater bivalve Anodonta woodiana.</title>
        <authorList>
            <person name="Chen X."/>
        </authorList>
    </citation>
    <scope>NUCLEOTIDE SEQUENCE [LARGE SCALE GENOMIC DNA]</scope>
    <source>
        <strain evidence="10">MN2024</strain>
        <tissue evidence="10">Gills</tissue>
    </source>
</reference>
<dbReference type="InterPro" id="IPR000323">
    <property type="entry name" value="Cu2_ascorb_mOase_N"/>
</dbReference>
<keyword evidence="6" id="KW-0325">Glycoprotein</keyword>
<dbReference type="Pfam" id="PF01082">
    <property type="entry name" value="Cu2_monooxygen"/>
    <property type="match status" value="1"/>
</dbReference>
<protein>
    <recommendedName>
        <fullName evidence="12">Peptidylglycine monooxygenase</fullName>
    </recommendedName>
</protein>
<evidence type="ECO:0000259" key="9">
    <source>
        <dbReference type="Pfam" id="PF03712"/>
    </source>
</evidence>
<evidence type="ECO:0000256" key="5">
    <source>
        <dbReference type="ARBA" id="ARBA00023157"/>
    </source>
</evidence>
<keyword evidence="2" id="KW-0560">Oxidoreductase</keyword>
<evidence type="ECO:0008006" key="12">
    <source>
        <dbReference type="Google" id="ProtNLM"/>
    </source>
</evidence>
<evidence type="ECO:0000256" key="4">
    <source>
        <dbReference type="ARBA" id="ARBA00023033"/>
    </source>
</evidence>